<comment type="caution">
    <text evidence="3">The sequence shown here is derived from an EMBL/GenBank/DDBJ whole genome shotgun (WGS) entry which is preliminary data.</text>
</comment>
<dbReference type="RefSeq" id="WP_213672004.1">
    <property type="nucleotide sequence ID" value="NZ_JAHCDA010000004.1"/>
</dbReference>
<dbReference type="InterPro" id="IPR008984">
    <property type="entry name" value="SMAD_FHA_dom_sf"/>
</dbReference>
<sequence length="610" mass="63177">MVLVLSVIRCPDQAVPEQRRVPGGEYVMGRGAECDWPLRDPERVLSKRHCAVEYLSGAWQVRDLSTNGTFLNSGAEPVGRDQVRVLRDGDRLRLGAYEIECHVEEEAGYGEGRWQSAAAVPDPMAPAPAPVSDIFSAPLPGLSPGDSNPSGHSPLLPSDFDPFAADDHGPVMPDHRPSTNDVFTPPRATMPDLLPNDWNAPTAPRPSAPSADPFASLPDPFADAPPGAAARPAAPFSPPPVAPTSLGDPFADLAPQAAPLPAAPQPDPFAINPALPPLASPPLGDPFADLSPQGLPPHPVVAQPDPFAAPPASSSLGDPFADLAPQAAPLHPTAAPDPFAAPPASPFPDHGFAEQVPPPLPQPDPFAEPHLPASRAPEPVAFAEPPPAPAAIPADPFLEAPPPASTVTVAVNAPSPAVAAAPGGDLHAAAALLFQAAGLPPPPPNLDPAAALSTAGLVLRAAVAGMRALLIARADVKREFRIEQTMLRAAGNNPVKFAADDDAAVQALLTAPRHAAGAIRETVQDLTAHQLATLAATQAAAKALLTRLSPAPLEGEITSGGLLPGGREKKLWEAYKRLHHQVTDQFEDDFDSAFGKAFARAYEEAARGGS</sequence>
<dbReference type="InterPro" id="IPR000253">
    <property type="entry name" value="FHA_dom"/>
</dbReference>
<accession>A0ABS5QIB8</accession>
<dbReference type="PROSITE" id="PS50006">
    <property type="entry name" value="FHA_DOMAIN"/>
    <property type="match status" value="1"/>
</dbReference>
<feature type="compositionally biased region" description="Pro residues" evidence="1">
    <location>
        <begin position="274"/>
        <end position="284"/>
    </location>
</feature>
<organism evidence="3 4">
    <name type="scientific">Roseococcus pinisoli</name>
    <dbReference type="NCBI Taxonomy" id="2835040"/>
    <lineage>
        <taxon>Bacteria</taxon>
        <taxon>Pseudomonadati</taxon>
        <taxon>Pseudomonadota</taxon>
        <taxon>Alphaproteobacteria</taxon>
        <taxon>Acetobacterales</taxon>
        <taxon>Roseomonadaceae</taxon>
        <taxon>Roseococcus</taxon>
    </lineage>
</organism>
<dbReference type="InterPro" id="IPR017735">
    <property type="entry name" value="T6SS_FHA"/>
</dbReference>
<dbReference type="CDD" id="cd00060">
    <property type="entry name" value="FHA"/>
    <property type="match status" value="1"/>
</dbReference>
<feature type="compositionally biased region" description="Pro residues" evidence="1">
    <location>
        <begin position="356"/>
        <end position="366"/>
    </location>
</feature>
<evidence type="ECO:0000256" key="1">
    <source>
        <dbReference type="SAM" id="MobiDB-lite"/>
    </source>
</evidence>
<evidence type="ECO:0000313" key="3">
    <source>
        <dbReference type="EMBL" id="MBS7813317.1"/>
    </source>
</evidence>
<feature type="domain" description="FHA" evidence="2">
    <location>
        <begin position="26"/>
        <end position="72"/>
    </location>
</feature>
<feature type="compositionally biased region" description="Basic and acidic residues" evidence="1">
    <location>
        <begin position="165"/>
        <end position="178"/>
    </location>
</feature>
<dbReference type="Pfam" id="PF00498">
    <property type="entry name" value="FHA"/>
    <property type="match status" value="1"/>
</dbReference>
<dbReference type="PANTHER" id="PTHR23308">
    <property type="entry name" value="NUCLEAR INHIBITOR OF PROTEIN PHOSPHATASE-1"/>
    <property type="match status" value="1"/>
</dbReference>
<dbReference type="NCBIfam" id="TIGR03354">
    <property type="entry name" value="VI_FHA"/>
    <property type="match status" value="1"/>
</dbReference>
<dbReference type="SUPFAM" id="SSF49879">
    <property type="entry name" value="SMAD/FHA domain"/>
    <property type="match status" value="1"/>
</dbReference>
<dbReference type="SMART" id="SM00240">
    <property type="entry name" value="FHA"/>
    <property type="match status" value="1"/>
</dbReference>
<dbReference type="InterPro" id="IPR046883">
    <property type="entry name" value="T6SS_FHA_C"/>
</dbReference>
<evidence type="ECO:0000259" key="2">
    <source>
        <dbReference type="PROSITE" id="PS50006"/>
    </source>
</evidence>
<dbReference type="Pfam" id="PF20232">
    <property type="entry name" value="T6SS_FHA_C"/>
    <property type="match status" value="1"/>
</dbReference>
<evidence type="ECO:0000313" key="4">
    <source>
        <dbReference type="Proteomes" id="UP000766336"/>
    </source>
</evidence>
<dbReference type="Gene3D" id="2.60.200.20">
    <property type="match status" value="1"/>
</dbReference>
<dbReference type="EMBL" id="JAHCDA010000004">
    <property type="protein sequence ID" value="MBS7813317.1"/>
    <property type="molecule type" value="Genomic_DNA"/>
</dbReference>
<proteinExistence type="predicted"/>
<dbReference type="Proteomes" id="UP000766336">
    <property type="component" value="Unassembled WGS sequence"/>
</dbReference>
<feature type="region of interest" description="Disordered" evidence="1">
    <location>
        <begin position="135"/>
        <end position="399"/>
    </location>
</feature>
<feature type="compositionally biased region" description="Low complexity" evidence="1">
    <location>
        <begin position="208"/>
        <end position="234"/>
    </location>
</feature>
<reference evidence="3 4" key="1">
    <citation type="submission" date="2021-05" db="EMBL/GenBank/DDBJ databases">
        <title>Roseococcus sp. XZZS9, whole genome shotgun sequencing project.</title>
        <authorList>
            <person name="Zhao G."/>
            <person name="Shen L."/>
        </authorList>
    </citation>
    <scope>NUCLEOTIDE SEQUENCE [LARGE SCALE GENOMIC DNA]</scope>
    <source>
        <strain evidence="3 4">XZZS9</strain>
    </source>
</reference>
<keyword evidence="4" id="KW-1185">Reference proteome</keyword>
<protein>
    <submittedName>
        <fullName evidence="3">Type VI secretion system-associated FHA domain protein TagH</fullName>
    </submittedName>
</protein>
<feature type="compositionally biased region" description="Low complexity" evidence="1">
    <location>
        <begin position="249"/>
        <end position="260"/>
    </location>
</feature>
<dbReference type="InterPro" id="IPR050923">
    <property type="entry name" value="Cell_Proc_Reg/RNA_Proc"/>
</dbReference>
<gene>
    <name evidence="3" type="primary">tagH</name>
    <name evidence="3" type="ORF">KHU32_20415</name>
</gene>
<name>A0ABS5QIB8_9PROT</name>